<dbReference type="SUPFAM" id="SSF81383">
    <property type="entry name" value="F-box domain"/>
    <property type="match status" value="1"/>
</dbReference>
<keyword evidence="2" id="KW-1185">Reference proteome</keyword>
<sequence>MSEFIKNHPSAIEVFVYYEREKGKCDLYEKLCNVIGDYEISEEEFKAVFEKVTNMKQREIRQLVVQDQSNLRLCILSDVIYKKSINESAFNIAKMIGTQDIDGQDFEFWFNRFSSGNCNLDQKTFYDLPIEILENIVEHLNFPSQMRLRKVSHGLRKIMDERRPSIDCMYFIVGCPSSRKTLNLSIDDSKGPESDGYWKRSYHGENNIKILFNGIKTLLNNPRLRLRNFEWDISSSSEIDVQFIDIINSSNHKIEIVKLEANFDSDLMVDLVKAIKPGTLEEIAFGEYEYSFGRYDIPGSNDQLDVTINGGGIYFVRKTSD</sequence>
<evidence type="ECO:0000259" key="1">
    <source>
        <dbReference type="PROSITE" id="PS50181"/>
    </source>
</evidence>
<dbReference type="InterPro" id="IPR036047">
    <property type="entry name" value="F-box-like_dom_sf"/>
</dbReference>
<dbReference type="WBParaSite" id="Csp11.Scaffold629.g9582.t1">
    <property type="protein sequence ID" value="Csp11.Scaffold629.g9582.t1"/>
    <property type="gene ID" value="Csp11.Scaffold629.g9582"/>
</dbReference>
<evidence type="ECO:0000313" key="3">
    <source>
        <dbReference type="WBParaSite" id="Csp11.Scaffold629.g9582.t1"/>
    </source>
</evidence>
<dbReference type="GO" id="GO:0045087">
    <property type="term" value="P:innate immune response"/>
    <property type="evidence" value="ECO:0007669"/>
    <property type="project" value="TreeGrafter"/>
</dbReference>
<dbReference type="Pfam" id="PF17906">
    <property type="entry name" value="HTH_48"/>
    <property type="match status" value="1"/>
</dbReference>
<dbReference type="SMART" id="SM00256">
    <property type="entry name" value="FBOX"/>
    <property type="match status" value="1"/>
</dbReference>
<dbReference type="AlphaFoldDB" id="A0A1I7UI72"/>
<name>A0A1I7UI72_9PELO</name>
<dbReference type="CDD" id="cd22150">
    <property type="entry name" value="F-box_CeFBXA-like"/>
    <property type="match status" value="1"/>
</dbReference>
<dbReference type="InterPro" id="IPR041426">
    <property type="entry name" value="Mos1_HTH"/>
</dbReference>
<feature type="domain" description="F-box" evidence="1">
    <location>
        <begin position="122"/>
        <end position="173"/>
    </location>
</feature>
<dbReference type="PANTHER" id="PTHR23015:SF4">
    <property type="entry name" value="DUF38 DOMAIN-CONTAINING PROTEIN-RELATED"/>
    <property type="match status" value="1"/>
</dbReference>
<proteinExistence type="predicted"/>
<reference evidence="3" key="1">
    <citation type="submission" date="2016-11" db="UniProtKB">
        <authorList>
            <consortium name="WormBaseParasite"/>
        </authorList>
    </citation>
    <scope>IDENTIFICATION</scope>
</reference>
<dbReference type="InterPro" id="IPR001810">
    <property type="entry name" value="F-box_dom"/>
</dbReference>
<dbReference type="InterPro" id="IPR040161">
    <property type="entry name" value="FB224"/>
</dbReference>
<accession>A0A1I7UI72</accession>
<evidence type="ECO:0000313" key="2">
    <source>
        <dbReference type="Proteomes" id="UP000095282"/>
    </source>
</evidence>
<dbReference type="Proteomes" id="UP000095282">
    <property type="component" value="Unplaced"/>
</dbReference>
<organism evidence="2 3">
    <name type="scientific">Caenorhabditis tropicalis</name>
    <dbReference type="NCBI Taxonomy" id="1561998"/>
    <lineage>
        <taxon>Eukaryota</taxon>
        <taxon>Metazoa</taxon>
        <taxon>Ecdysozoa</taxon>
        <taxon>Nematoda</taxon>
        <taxon>Chromadorea</taxon>
        <taxon>Rhabditida</taxon>
        <taxon>Rhabditina</taxon>
        <taxon>Rhabditomorpha</taxon>
        <taxon>Rhabditoidea</taxon>
        <taxon>Rhabditidae</taxon>
        <taxon>Peloderinae</taxon>
        <taxon>Caenorhabditis</taxon>
    </lineage>
</organism>
<protein>
    <submittedName>
        <fullName evidence="3">F-box domain-containing protein</fullName>
    </submittedName>
</protein>
<dbReference type="Pfam" id="PF00646">
    <property type="entry name" value="F-box"/>
    <property type="match status" value="1"/>
</dbReference>
<dbReference type="PANTHER" id="PTHR23015">
    <property type="entry name" value="UNCHARACTERIZED C.ELEGANS PROTEIN"/>
    <property type="match status" value="1"/>
</dbReference>
<dbReference type="PROSITE" id="PS50181">
    <property type="entry name" value="FBOX"/>
    <property type="match status" value="1"/>
</dbReference>